<organism evidence="1 2">
    <name type="scientific">Zoogloea oryzae</name>
    <dbReference type="NCBI Taxonomy" id="310767"/>
    <lineage>
        <taxon>Bacteria</taxon>
        <taxon>Pseudomonadati</taxon>
        <taxon>Pseudomonadota</taxon>
        <taxon>Betaproteobacteria</taxon>
        <taxon>Rhodocyclales</taxon>
        <taxon>Zoogloeaceae</taxon>
        <taxon>Zoogloea</taxon>
    </lineage>
</organism>
<accession>A0ABQ6F5J7</accession>
<dbReference type="RefSeq" id="WP_284186403.1">
    <property type="nucleotide sequence ID" value="NZ_BSPX01000002.1"/>
</dbReference>
<keyword evidence="2" id="KW-1185">Reference proteome</keyword>
<reference evidence="2" key="1">
    <citation type="journal article" date="2019" name="Int. J. Syst. Evol. Microbiol.">
        <title>The Global Catalogue of Microorganisms (GCM) 10K type strain sequencing project: providing services to taxonomists for standard genome sequencing and annotation.</title>
        <authorList>
            <consortium name="The Broad Institute Genomics Platform"/>
            <consortium name="The Broad Institute Genome Sequencing Center for Infectious Disease"/>
            <person name="Wu L."/>
            <person name="Ma J."/>
        </authorList>
    </citation>
    <scope>NUCLEOTIDE SEQUENCE [LARGE SCALE GENOMIC DNA]</scope>
    <source>
        <strain evidence="2">NBRC 102407</strain>
    </source>
</reference>
<gene>
    <name evidence="1" type="ORF">GCM10007933_02650</name>
</gene>
<evidence type="ECO:0000313" key="1">
    <source>
        <dbReference type="EMBL" id="GLT20813.1"/>
    </source>
</evidence>
<dbReference type="Proteomes" id="UP001157167">
    <property type="component" value="Unassembled WGS sequence"/>
</dbReference>
<proteinExistence type="predicted"/>
<protein>
    <submittedName>
        <fullName evidence="1">Uncharacterized protein</fullName>
    </submittedName>
</protein>
<sequence length="159" mass="17243">MIRTELTAAEAAQLINAIAEALNLPPDAHPHQLPEFARGISLSLIEQNSKVAQLEPLTTGLRETCKLASEANRELIETNRSLLAQLNAIRSDVTAGPFLIVTDWTTVATFDEACRRAGQVVSNKLNRDSLAIVARPAALCRTTHTTDTDPAAIAEWFAE</sequence>
<dbReference type="EMBL" id="BSPX01000002">
    <property type="protein sequence ID" value="GLT20813.1"/>
    <property type="molecule type" value="Genomic_DNA"/>
</dbReference>
<evidence type="ECO:0000313" key="2">
    <source>
        <dbReference type="Proteomes" id="UP001157167"/>
    </source>
</evidence>
<name>A0ABQ6F5J7_9RHOO</name>
<comment type="caution">
    <text evidence="1">The sequence shown here is derived from an EMBL/GenBank/DDBJ whole genome shotgun (WGS) entry which is preliminary data.</text>
</comment>